<evidence type="ECO:0000313" key="2">
    <source>
        <dbReference type="Proteomes" id="UP000823046"/>
    </source>
</evidence>
<protein>
    <submittedName>
        <fullName evidence="1">Charged multivesicular body protein 3</fullName>
    </submittedName>
</protein>
<dbReference type="PANTHER" id="PTHR10476">
    <property type="entry name" value="CHARGED MULTIVESICULAR BODY PROTEIN"/>
    <property type="match status" value="1"/>
</dbReference>
<dbReference type="InterPro" id="IPR005024">
    <property type="entry name" value="Snf7_fam"/>
</dbReference>
<gene>
    <name evidence="1" type="ORF">IE077_003573</name>
</gene>
<dbReference type="Proteomes" id="UP000823046">
    <property type="component" value="Unassembled WGS sequence"/>
</dbReference>
<dbReference type="Gene3D" id="6.10.140.1230">
    <property type="match status" value="1"/>
</dbReference>
<sequence length="279" mass="31531">MKFSFFGSSLNKKAQEEVKRQAEHEKIRELRMKLRGEQRKIERDIHGIKNEEKQVEAQIKLAAKRGDMVSTKILAREVVRSRKSVDKLLQCKAQINSVLMSVLQTSATSKIASSLQKSSVVLEQVNKSISLPALNEDTHLFCIFPWILCLASKYFKGTHKEWSLEWMGLVQEMAEDAVDAMESDVEEEADAAVEAVINEIVAEVSAKLPSTSRFLPSNGTKLTSEVSTTPLPTHTWPFLWCLSENYQIALMPSEMDPRIIILKKIGFNPLRCILQIISV</sequence>
<keyword evidence="2" id="KW-1185">Reference proteome</keyword>
<name>A0ABQ7JEW5_9APIC</name>
<reference evidence="1 2" key="1">
    <citation type="journal article" date="2020" name="bioRxiv">
        <title>Metabolic contributions of an alphaproteobacterial endosymbiont in the apicomplexan Cardiosporidium cionae.</title>
        <authorList>
            <person name="Hunter E.S."/>
            <person name="Paight C.J."/>
            <person name="Lane C.E."/>
        </authorList>
    </citation>
    <scope>NUCLEOTIDE SEQUENCE [LARGE SCALE GENOMIC DNA]</scope>
    <source>
        <strain evidence="1">ESH_2018</strain>
    </source>
</reference>
<accession>A0ABQ7JEW5</accession>
<proteinExistence type="predicted"/>
<dbReference type="Pfam" id="PF03357">
    <property type="entry name" value="Snf7"/>
    <property type="match status" value="1"/>
</dbReference>
<organism evidence="1 2">
    <name type="scientific">Cardiosporidium cionae</name>
    <dbReference type="NCBI Taxonomy" id="476202"/>
    <lineage>
        <taxon>Eukaryota</taxon>
        <taxon>Sar</taxon>
        <taxon>Alveolata</taxon>
        <taxon>Apicomplexa</taxon>
        <taxon>Aconoidasida</taxon>
        <taxon>Nephromycida</taxon>
        <taxon>Cardiosporidium</taxon>
    </lineage>
</organism>
<comment type="caution">
    <text evidence="1">The sequence shown here is derived from an EMBL/GenBank/DDBJ whole genome shotgun (WGS) entry which is preliminary data.</text>
</comment>
<dbReference type="EMBL" id="JADAQX010000046">
    <property type="protein sequence ID" value="KAF8822513.1"/>
    <property type="molecule type" value="Genomic_DNA"/>
</dbReference>
<evidence type="ECO:0000313" key="1">
    <source>
        <dbReference type="EMBL" id="KAF8822513.1"/>
    </source>
</evidence>